<dbReference type="InterPro" id="IPR013785">
    <property type="entry name" value="Aldolase_TIM"/>
</dbReference>
<dbReference type="EMBL" id="LRBG01000004">
    <property type="protein sequence ID" value="KXU89921.1"/>
    <property type="molecule type" value="Genomic_DNA"/>
</dbReference>
<dbReference type="Proteomes" id="UP000075613">
    <property type="component" value="Unassembled WGS sequence"/>
</dbReference>
<comment type="caution">
    <text evidence="1">The sequence shown here is derived from an EMBL/GenBank/DDBJ whole genome shotgun (WGS) entry which is preliminary data.</text>
</comment>
<accession>A0A149PXW1</accession>
<proteinExistence type="predicted"/>
<reference evidence="1 2" key="1">
    <citation type="journal article" date="2015" name="Int. J. Syst. Evol. Microbiol.">
        <title>Burkholderia monticola sp. nov., isolated from mountain soil.</title>
        <authorList>
            <person name="Baek I."/>
            <person name="Seo B."/>
            <person name="Lee I."/>
            <person name="Yi H."/>
            <person name="Chun J."/>
        </authorList>
    </citation>
    <scope>NUCLEOTIDE SEQUENCE [LARGE SCALE GENOMIC DNA]</scope>
    <source>
        <strain evidence="1 2">JC2948</strain>
    </source>
</reference>
<protein>
    <submittedName>
        <fullName evidence="1">Uncharacterized protein</fullName>
    </submittedName>
</protein>
<evidence type="ECO:0000313" key="1">
    <source>
        <dbReference type="EMBL" id="KXU89921.1"/>
    </source>
</evidence>
<dbReference type="PANTHER" id="PTHR42747">
    <property type="entry name" value="NITRONATE MONOOXYGENASE-RELATED"/>
    <property type="match status" value="1"/>
</dbReference>
<dbReference type="Pfam" id="PF03060">
    <property type="entry name" value="NMO"/>
    <property type="match status" value="1"/>
</dbReference>
<dbReference type="PANTHER" id="PTHR42747:SF3">
    <property type="entry name" value="NITRONATE MONOOXYGENASE-RELATED"/>
    <property type="match status" value="1"/>
</dbReference>
<gene>
    <name evidence="1" type="ORF">CI15_07000</name>
</gene>
<dbReference type="GO" id="GO:0018580">
    <property type="term" value="F:nitronate monooxygenase activity"/>
    <property type="evidence" value="ECO:0007669"/>
    <property type="project" value="TreeGrafter"/>
</dbReference>
<dbReference type="Gene3D" id="3.20.20.70">
    <property type="entry name" value="Aldolase class I"/>
    <property type="match status" value="1"/>
</dbReference>
<dbReference type="SUPFAM" id="SSF51412">
    <property type="entry name" value="Inosine monophosphate dehydrogenase (IMPDH)"/>
    <property type="match status" value="1"/>
</dbReference>
<dbReference type="STRING" id="1399968.CI15_07000"/>
<keyword evidence="2" id="KW-1185">Reference proteome</keyword>
<sequence>MQLEILVELRVPVAGFTFGLLLSADVERFHANNNYVVGTATHVVESIAWRDAGADAIVAQGAVAGAHRGNFIGAFEDALVGTMALVPQRVDATGLPFLALGTQAAVMGTAFLTGRQSANPEVWKTRVRAEPLGAAELMAQLAQEWRPGTVRIAAFTR</sequence>
<evidence type="ECO:0000313" key="2">
    <source>
        <dbReference type="Proteomes" id="UP000075613"/>
    </source>
</evidence>
<name>A0A149PXW1_9BURK</name>
<dbReference type="AlphaFoldDB" id="A0A149PXW1"/>
<organism evidence="1 2">
    <name type="scientific">Paraburkholderia monticola</name>
    <dbReference type="NCBI Taxonomy" id="1399968"/>
    <lineage>
        <taxon>Bacteria</taxon>
        <taxon>Pseudomonadati</taxon>
        <taxon>Pseudomonadota</taxon>
        <taxon>Betaproteobacteria</taxon>
        <taxon>Burkholderiales</taxon>
        <taxon>Burkholderiaceae</taxon>
        <taxon>Paraburkholderia</taxon>
    </lineage>
</organism>